<keyword evidence="3" id="KW-0862">Zinc</keyword>
<dbReference type="AlphaFoldDB" id="A0A8H7KHJ8"/>
<dbReference type="InterPro" id="IPR001841">
    <property type="entry name" value="Znf_RING"/>
</dbReference>
<proteinExistence type="predicted"/>
<dbReference type="SUPFAM" id="SSF57850">
    <property type="entry name" value="RING/U-box"/>
    <property type="match status" value="1"/>
</dbReference>
<dbReference type="InterPro" id="IPR042448">
    <property type="entry name" value="CCNB1IP1"/>
</dbReference>
<evidence type="ECO:0000256" key="4">
    <source>
        <dbReference type="PROSITE-ProRule" id="PRU00175"/>
    </source>
</evidence>
<feature type="coiled-coil region" evidence="5">
    <location>
        <begin position="107"/>
        <end position="166"/>
    </location>
</feature>
<keyword evidence="5" id="KW-0175">Coiled coil</keyword>
<dbReference type="EMBL" id="JABXXO010000006">
    <property type="protein sequence ID" value="KAF7776325.1"/>
    <property type="molecule type" value="Genomic_DNA"/>
</dbReference>
<dbReference type="PANTHER" id="PTHR14305:SF0">
    <property type="entry name" value="E3 UBIQUITIN-PROTEIN LIGASE CCNB1IP1"/>
    <property type="match status" value="1"/>
</dbReference>
<evidence type="ECO:0000259" key="7">
    <source>
        <dbReference type="PROSITE" id="PS50089"/>
    </source>
</evidence>
<evidence type="ECO:0000313" key="9">
    <source>
        <dbReference type="Proteomes" id="UP000629468"/>
    </source>
</evidence>
<dbReference type="PROSITE" id="PS00518">
    <property type="entry name" value="ZF_RING_1"/>
    <property type="match status" value="1"/>
</dbReference>
<evidence type="ECO:0000256" key="1">
    <source>
        <dbReference type="ARBA" id="ARBA00022723"/>
    </source>
</evidence>
<dbReference type="GO" id="GO:0007131">
    <property type="term" value="P:reciprocal meiotic recombination"/>
    <property type="evidence" value="ECO:0007669"/>
    <property type="project" value="InterPro"/>
</dbReference>
<evidence type="ECO:0000256" key="5">
    <source>
        <dbReference type="SAM" id="Coils"/>
    </source>
</evidence>
<dbReference type="GO" id="GO:0008270">
    <property type="term" value="F:zinc ion binding"/>
    <property type="evidence" value="ECO:0007669"/>
    <property type="project" value="UniProtKB-KW"/>
</dbReference>
<dbReference type="PANTHER" id="PTHR14305">
    <property type="entry name" value="E3 UBIQUITIN-PROTEIN LIGASE CCNB1IP1"/>
    <property type="match status" value="1"/>
</dbReference>
<dbReference type="InterPro" id="IPR013083">
    <property type="entry name" value="Znf_RING/FYVE/PHD"/>
</dbReference>
<protein>
    <recommendedName>
        <fullName evidence="7">RING-type domain-containing protein</fullName>
    </recommendedName>
</protein>
<comment type="caution">
    <text evidence="8">The sequence shown here is derived from an EMBL/GenBank/DDBJ whole genome shotgun (WGS) entry which is preliminary data.</text>
</comment>
<dbReference type="GO" id="GO:0061630">
    <property type="term" value="F:ubiquitin protein ligase activity"/>
    <property type="evidence" value="ECO:0007669"/>
    <property type="project" value="InterPro"/>
</dbReference>
<dbReference type="Gene3D" id="3.30.40.10">
    <property type="entry name" value="Zinc/RING finger domain, C3HC4 (zinc finger)"/>
    <property type="match status" value="1"/>
</dbReference>
<feature type="region of interest" description="Disordered" evidence="6">
    <location>
        <begin position="257"/>
        <end position="279"/>
    </location>
</feature>
<accession>A0A8H7KHJ8</accession>
<evidence type="ECO:0000313" key="8">
    <source>
        <dbReference type="EMBL" id="KAF7776325.1"/>
    </source>
</evidence>
<keyword evidence="1" id="KW-0479">Metal-binding</keyword>
<dbReference type="Proteomes" id="UP000629468">
    <property type="component" value="Unassembled WGS sequence"/>
</dbReference>
<evidence type="ECO:0000256" key="6">
    <source>
        <dbReference type="SAM" id="MobiDB-lite"/>
    </source>
</evidence>
<dbReference type="PROSITE" id="PS50089">
    <property type="entry name" value="ZF_RING_2"/>
    <property type="match status" value="1"/>
</dbReference>
<evidence type="ECO:0000256" key="2">
    <source>
        <dbReference type="ARBA" id="ARBA00022771"/>
    </source>
</evidence>
<organism evidence="8 9">
    <name type="scientific">Agaricus bisporus var. burnettii</name>
    <dbReference type="NCBI Taxonomy" id="192524"/>
    <lineage>
        <taxon>Eukaryota</taxon>
        <taxon>Fungi</taxon>
        <taxon>Dikarya</taxon>
        <taxon>Basidiomycota</taxon>
        <taxon>Agaricomycotina</taxon>
        <taxon>Agaricomycetes</taxon>
        <taxon>Agaricomycetidae</taxon>
        <taxon>Agaricales</taxon>
        <taxon>Agaricineae</taxon>
        <taxon>Agaricaceae</taxon>
        <taxon>Agaricus</taxon>
    </lineage>
</organism>
<feature type="domain" description="RING-type" evidence="7">
    <location>
        <begin position="12"/>
        <end position="48"/>
    </location>
</feature>
<sequence length="354" mass="39243">MDTELKCNRLTCRRALADKAVVTTCSHIFCVDCANELFTTARLCPACETCLTEPDDIVVCSLQPTNDYKTSVLSGLTPCIILEICSRAISFWQYQIHQEKFSILELLSFQQAVIRNLSDKNAQLQKQLDNVVREANGEINLLGNKIAQLERDLELERRKVRDLQETSRERDKEYQKLKGWTQHDKLKRKTILGPTTIEPIAAPQSKTPEGQQSRAKLNTLGGATGNEMVMSGMEMNGVQRTPLVPRVQTHVMMASASNRGSGWNKPKATGPMGGQHRQPFGPPTPQVLALDRSFRSTSDYSDSGNEVEHMLLPGSFSRSTSGWSAGAARSRPVFAPPIAPKRASMGFRPAGNNR</sequence>
<dbReference type="InterPro" id="IPR017907">
    <property type="entry name" value="Znf_RING_CS"/>
</dbReference>
<keyword evidence="2 4" id="KW-0863">Zinc-finger</keyword>
<evidence type="ECO:0000256" key="3">
    <source>
        <dbReference type="ARBA" id="ARBA00022833"/>
    </source>
</evidence>
<gene>
    <name evidence="8" type="ORF">Agabi119p4_4718</name>
</gene>
<name>A0A8H7KHJ8_AGABI</name>
<reference evidence="8 9" key="1">
    <citation type="journal article" name="Sci. Rep.">
        <title>Telomere-to-telomere assembled and centromere annotated genomes of the two main subspecies of the button mushroom Agaricus bisporus reveal especially polymorphic chromosome ends.</title>
        <authorList>
            <person name="Sonnenberg A.S.M."/>
            <person name="Sedaghat-Telgerd N."/>
            <person name="Lavrijssen B."/>
            <person name="Ohm R.A."/>
            <person name="Hendrickx P.M."/>
            <person name="Scholtmeijer K."/>
            <person name="Baars J.J.P."/>
            <person name="van Peer A."/>
        </authorList>
    </citation>
    <scope>NUCLEOTIDE SEQUENCE [LARGE SCALE GENOMIC DNA]</scope>
    <source>
        <strain evidence="8 9">H119_p4</strain>
    </source>
</reference>
<dbReference type="GO" id="GO:0000795">
    <property type="term" value="C:synaptonemal complex"/>
    <property type="evidence" value="ECO:0007669"/>
    <property type="project" value="InterPro"/>
</dbReference>